<dbReference type="InterPro" id="IPR041726">
    <property type="entry name" value="ACAD10_11_N"/>
</dbReference>
<keyword evidence="3" id="KW-1185">Reference proteome</keyword>
<name>A0A1Y2MPC8_PSEAH</name>
<keyword evidence="2" id="KW-0808">Transferase</keyword>
<comment type="caution">
    <text evidence="2">The sequence shown here is derived from an EMBL/GenBank/DDBJ whole genome shotgun (WGS) entry which is preliminary data.</text>
</comment>
<dbReference type="Gene3D" id="3.90.1200.10">
    <property type="match status" value="1"/>
</dbReference>
<dbReference type="Pfam" id="PF01636">
    <property type="entry name" value="APH"/>
    <property type="match status" value="1"/>
</dbReference>
<dbReference type="CDD" id="cd05154">
    <property type="entry name" value="ACAD10_11_N-like"/>
    <property type="match status" value="1"/>
</dbReference>
<gene>
    <name evidence="2" type="ORF">BG845_04966</name>
</gene>
<dbReference type="AlphaFoldDB" id="A0A1Y2MPC8"/>
<protein>
    <submittedName>
        <fullName evidence="2">Putative aminoglycoside phosphotransferase</fullName>
        <ecNumber evidence="2">2.7.1.-</ecNumber>
    </submittedName>
</protein>
<dbReference type="STRING" id="2074.BG845_04966"/>
<evidence type="ECO:0000259" key="1">
    <source>
        <dbReference type="Pfam" id="PF01636"/>
    </source>
</evidence>
<sequence>MTEEAPAWAWSAADLAALRRFLEERGISEGPLTTRRIGDGHSNLTYLVSGSSRVVVRRPPPPPLPPGAHDMLREARLLQGLAGTGVPVPEVLATAQADEVIDVPLYVMSHVEGPVVTTETPAPLADTASRRAIGESMVDVLAAIHEVDWKAAGLSEMGRPEGFNGRHLGRMRRLVADEQGRPPKAFVEVDGWLEAHVPAESGATIVHNDYRLGNVILAPEPPGRIAAVLDWELATLGDPLFDVGNFLASWPVAGEPMTPTAELGAAVLEEGYPTREELAARYAATTGRDLSELRWYTTMALWKLAVLFEYKHRRTKAGLGDEYFADPALVTSFLDRAAATAGR</sequence>
<dbReference type="InterPro" id="IPR011009">
    <property type="entry name" value="Kinase-like_dom_sf"/>
</dbReference>
<dbReference type="Gene3D" id="3.30.200.20">
    <property type="entry name" value="Phosphorylase Kinase, domain 1"/>
    <property type="match status" value="1"/>
</dbReference>
<proteinExistence type="predicted"/>
<dbReference type="Proteomes" id="UP000194360">
    <property type="component" value="Unassembled WGS sequence"/>
</dbReference>
<reference evidence="2 3" key="1">
    <citation type="submission" date="2016-09" db="EMBL/GenBank/DDBJ databases">
        <title>Pseudonocardia autotrophica DSM535, a candidate organism with high potential of specific P450 cytochromes.</title>
        <authorList>
            <person name="Grumaz C."/>
            <person name="Vainshtein Y."/>
            <person name="Kirstahler P."/>
            <person name="Sohn K."/>
        </authorList>
    </citation>
    <scope>NUCLEOTIDE SEQUENCE [LARGE SCALE GENOMIC DNA]</scope>
    <source>
        <strain evidence="2 3">DSM 535</strain>
    </source>
</reference>
<dbReference type="SUPFAM" id="SSF56112">
    <property type="entry name" value="Protein kinase-like (PK-like)"/>
    <property type="match status" value="1"/>
</dbReference>
<evidence type="ECO:0000313" key="2">
    <source>
        <dbReference type="EMBL" id="OSY37083.1"/>
    </source>
</evidence>
<evidence type="ECO:0000313" key="3">
    <source>
        <dbReference type="Proteomes" id="UP000194360"/>
    </source>
</evidence>
<accession>A0A1Y2MPC8</accession>
<dbReference type="EC" id="2.7.1.-" evidence="2"/>
<dbReference type="InterPro" id="IPR052898">
    <property type="entry name" value="ACAD10-like"/>
</dbReference>
<dbReference type="InterPro" id="IPR002575">
    <property type="entry name" value="Aminoglycoside_PTrfase"/>
</dbReference>
<dbReference type="PANTHER" id="PTHR47829:SF1">
    <property type="entry name" value="HAD FAMILY PHOSPHATASE"/>
    <property type="match status" value="1"/>
</dbReference>
<dbReference type="RefSeq" id="WP_174824327.1">
    <property type="nucleotide sequence ID" value="NZ_AP018920.1"/>
</dbReference>
<feature type="domain" description="Aminoglycoside phosphotransferase" evidence="1">
    <location>
        <begin position="34"/>
        <end position="275"/>
    </location>
</feature>
<dbReference type="GO" id="GO:0016740">
    <property type="term" value="F:transferase activity"/>
    <property type="evidence" value="ECO:0007669"/>
    <property type="project" value="UniProtKB-KW"/>
</dbReference>
<organism evidence="2 3">
    <name type="scientific">Pseudonocardia autotrophica</name>
    <name type="common">Amycolata autotrophica</name>
    <name type="synonym">Nocardia autotrophica</name>
    <dbReference type="NCBI Taxonomy" id="2074"/>
    <lineage>
        <taxon>Bacteria</taxon>
        <taxon>Bacillati</taxon>
        <taxon>Actinomycetota</taxon>
        <taxon>Actinomycetes</taxon>
        <taxon>Pseudonocardiales</taxon>
        <taxon>Pseudonocardiaceae</taxon>
        <taxon>Pseudonocardia</taxon>
    </lineage>
</organism>
<dbReference type="EMBL" id="MIGB01000033">
    <property type="protein sequence ID" value="OSY37083.1"/>
    <property type="molecule type" value="Genomic_DNA"/>
</dbReference>
<dbReference type="PANTHER" id="PTHR47829">
    <property type="entry name" value="HYDROLASE, PUTATIVE (AFU_ORTHOLOGUE AFUA_1G12880)-RELATED"/>
    <property type="match status" value="1"/>
</dbReference>